<dbReference type="AlphaFoldDB" id="A0A0E9XHY7"/>
<organism evidence="1">
    <name type="scientific">Anguilla anguilla</name>
    <name type="common">European freshwater eel</name>
    <name type="synonym">Muraena anguilla</name>
    <dbReference type="NCBI Taxonomy" id="7936"/>
    <lineage>
        <taxon>Eukaryota</taxon>
        <taxon>Metazoa</taxon>
        <taxon>Chordata</taxon>
        <taxon>Craniata</taxon>
        <taxon>Vertebrata</taxon>
        <taxon>Euteleostomi</taxon>
        <taxon>Actinopterygii</taxon>
        <taxon>Neopterygii</taxon>
        <taxon>Teleostei</taxon>
        <taxon>Anguilliformes</taxon>
        <taxon>Anguillidae</taxon>
        <taxon>Anguilla</taxon>
    </lineage>
</organism>
<evidence type="ECO:0000313" key="1">
    <source>
        <dbReference type="EMBL" id="JAI02333.1"/>
    </source>
</evidence>
<reference evidence="1" key="2">
    <citation type="journal article" date="2015" name="Fish Shellfish Immunol.">
        <title>Early steps in the European eel (Anguilla anguilla)-Vibrio vulnificus interaction in the gills: Role of the RtxA13 toxin.</title>
        <authorList>
            <person name="Callol A."/>
            <person name="Pajuelo D."/>
            <person name="Ebbesson L."/>
            <person name="Teles M."/>
            <person name="MacKenzie S."/>
            <person name="Amaro C."/>
        </authorList>
    </citation>
    <scope>NUCLEOTIDE SEQUENCE</scope>
</reference>
<dbReference type="EMBL" id="GBXM01006245">
    <property type="protein sequence ID" value="JAI02333.1"/>
    <property type="molecule type" value="Transcribed_RNA"/>
</dbReference>
<accession>A0A0E9XHY7</accession>
<sequence length="32" mass="3683">MFNSVLLLVWASPDSITQLFRGPPLRHLTFLI</sequence>
<proteinExistence type="predicted"/>
<reference evidence="1" key="1">
    <citation type="submission" date="2014-11" db="EMBL/GenBank/DDBJ databases">
        <authorList>
            <person name="Amaro Gonzalez C."/>
        </authorList>
    </citation>
    <scope>NUCLEOTIDE SEQUENCE</scope>
</reference>
<name>A0A0E9XHY7_ANGAN</name>
<protein>
    <submittedName>
        <fullName evidence="1">Uncharacterized protein</fullName>
    </submittedName>
</protein>